<name>A0A930UG08_9GAMM</name>
<dbReference type="SUPFAM" id="SSF52540">
    <property type="entry name" value="P-loop containing nucleoside triphosphate hydrolases"/>
    <property type="match status" value="1"/>
</dbReference>
<feature type="binding site" evidence="7">
    <location>
        <position position="57"/>
    </location>
    <ligand>
        <name>substrate</name>
    </ligand>
</feature>
<evidence type="ECO:0000256" key="5">
    <source>
        <dbReference type="ARBA" id="ARBA00022840"/>
    </source>
</evidence>
<keyword evidence="4 7" id="KW-0418">Kinase</keyword>
<feature type="binding site" evidence="7">
    <location>
        <position position="80"/>
    </location>
    <ligand>
        <name>substrate</name>
    </ligand>
</feature>
<keyword evidence="7" id="KW-0963">Cytoplasm</keyword>
<keyword evidence="7" id="KW-0460">Magnesium</keyword>
<comment type="subcellular location">
    <subcellularLocation>
        <location evidence="7">Cytoplasm</location>
    </subcellularLocation>
</comment>
<protein>
    <recommendedName>
        <fullName evidence="7">Shikimate kinase</fullName>
        <shortName evidence="7">SK</shortName>
        <ecNumber evidence="7">2.7.1.71</ecNumber>
    </recommendedName>
</protein>
<dbReference type="PRINTS" id="PR01100">
    <property type="entry name" value="SHIKIMTKNASE"/>
</dbReference>
<feature type="binding site" evidence="7">
    <location>
        <position position="33"/>
    </location>
    <ligand>
        <name>substrate</name>
    </ligand>
</feature>
<dbReference type="EMBL" id="JADHEI010000033">
    <property type="protein sequence ID" value="MBF2735091.1"/>
    <property type="molecule type" value="Genomic_DNA"/>
</dbReference>
<feature type="binding site" evidence="7">
    <location>
        <position position="138"/>
    </location>
    <ligand>
        <name>substrate</name>
    </ligand>
</feature>
<keyword evidence="3 7" id="KW-0547">Nucleotide-binding</keyword>
<dbReference type="GO" id="GO:0008652">
    <property type="term" value="P:amino acid biosynthetic process"/>
    <property type="evidence" value="ECO:0007669"/>
    <property type="project" value="UniProtKB-KW"/>
</dbReference>
<reference evidence="8" key="1">
    <citation type="submission" date="2020-10" db="EMBL/GenBank/DDBJ databases">
        <title>An improved Amphimedon queenslandica hologenome assembly reveals how three proteobacterial symbionts can extend the metabolic phenotypic of their marine sponge host.</title>
        <authorList>
            <person name="Degnan B."/>
            <person name="Degnan S."/>
            <person name="Xiang X."/>
        </authorList>
    </citation>
    <scope>NUCLEOTIDE SEQUENCE</scope>
    <source>
        <strain evidence="8">AqS2</strain>
    </source>
</reference>
<comment type="function">
    <text evidence="7">Catalyzes the specific phosphorylation of the 3-hydroxyl group of shikimic acid using ATP as a cosubstrate.</text>
</comment>
<evidence type="ECO:0000256" key="7">
    <source>
        <dbReference type="HAMAP-Rule" id="MF_00109"/>
    </source>
</evidence>
<dbReference type="HAMAP" id="MF_00109">
    <property type="entry name" value="Shikimate_kinase"/>
    <property type="match status" value="1"/>
</dbReference>
<evidence type="ECO:0000256" key="2">
    <source>
        <dbReference type="ARBA" id="ARBA00022679"/>
    </source>
</evidence>
<evidence type="ECO:0000256" key="4">
    <source>
        <dbReference type="ARBA" id="ARBA00022777"/>
    </source>
</evidence>
<keyword evidence="7" id="KW-0479">Metal-binding</keyword>
<dbReference type="GO" id="GO:0004765">
    <property type="term" value="F:shikimate kinase activity"/>
    <property type="evidence" value="ECO:0007669"/>
    <property type="project" value="UniProtKB-UniRule"/>
</dbReference>
<evidence type="ECO:0000313" key="9">
    <source>
        <dbReference type="Proteomes" id="UP000604381"/>
    </source>
</evidence>
<accession>A0A930UG08</accession>
<dbReference type="GO" id="GO:0005829">
    <property type="term" value="C:cytosol"/>
    <property type="evidence" value="ECO:0007669"/>
    <property type="project" value="TreeGrafter"/>
</dbReference>
<dbReference type="Proteomes" id="UP000604381">
    <property type="component" value="Unassembled WGS sequence"/>
</dbReference>
<dbReference type="InterPro" id="IPR027417">
    <property type="entry name" value="P-loop_NTPase"/>
</dbReference>
<keyword evidence="2 7" id="KW-0808">Transferase</keyword>
<dbReference type="GO" id="GO:0009073">
    <property type="term" value="P:aromatic amino acid family biosynthetic process"/>
    <property type="evidence" value="ECO:0007669"/>
    <property type="project" value="UniProtKB-KW"/>
</dbReference>
<feature type="binding site" evidence="7">
    <location>
        <position position="119"/>
    </location>
    <ligand>
        <name>ATP</name>
        <dbReference type="ChEBI" id="CHEBI:30616"/>
    </ligand>
</feature>
<feature type="binding site" evidence="7">
    <location>
        <position position="15"/>
    </location>
    <ligand>
        <name>Mg(2+)</name>
        <dbReference type="ChEBI" id="CHEBI:18420"/>
    </ligand>
</feature>
<comment type="caution">
    <text evidence="8">The sequence shown here is derived from an EMBL/GenBank/DDBJ whole genome shotgun (WGS) entry which is preliminary data.</text>
</comment>
<dbReference type="GO" id="GO:0009423">
    <property type="term" value="P:chorismate biosynthetic process"/>
    <property type="evidence" value="ECO:0007669"/>
    <property type="project" value="UniProtKB-UniRule"/>
</dbReference>
<organism evidence="8 9">
    <name type="scientific">Candidatus Amphirhobacter heronislandensis</name>
    <dbReference type="NCBI Taxonomy" id="1732024"/>
    <lineage>
        <taxon>Bacteria</taxon>
        <taxon>Pseudomonadati</taxon>
        <taxon>Pseudomonadota</taxon>
        <taxon>Gammaproteobacteria</taxon>
        <taxon>Candidatus Tethybacterales</taxon>
        <taxon>Candidatus Tethybacteraceae</taxon>
        <taxon>Candidatus Amphirhobacter</taxon>
    </lineage>
</organism>
<dbReference type="EC" id="2.7.1.71" evidence="7"/>
<dbReference type="AlphaFoldDB" id="A0A930UG08"/>
<keyword evidence="5 7" id="KW-0067">ATP-binding</keyword>
<dbReference type="PANTHER" id="PTHR21087">
    <property type="entry name" value="SHIKIMATE KINASE"/>
    <property type="match status" value="1"/>
</dbReference>
<keyword evidence="9" id="KW-1185">Reference proteome</keyword>
<sequence length="171" mass="17775">MSATVLLGMMGAGKTTLGGLLAERLGAPYASLDGMIAAAAGKDIPRIFAEDGEDEFRRQETAALAEILAADAAGVIDTGGGIVDRPANRELLAASSARRIYLQAPAEILAARIGTPEGRPMLVEGDLVPQLAKLLERRDAHYRAAATIVFPTAEAAGPEEAAAELARLLQE</sequence>
<dbReference type="PANTHER" id="PTHR21087:SF16">
    <property type="entry name" value="SHIKIMATE KINASE 1, CHLOROPLASTIC"/>
    <property type="match status" value="1"/>
</dbReference>
<comment type="caution">
    <text evidence="7">Lacks conserved residue(s) required for the propagation of feature annotation.</text>
</comment>
<comment type="pathway">
    <text evidence="7">Metabolic intermediate biosynthesis; chorismate biosynthesis; chorismate from D-erythrose 4-phosphate and phosphoenolpyruvate: step 5/7.</text>
</comment>
<dbReference type="Gene3D" id="3.40.50.300">
    <property type="entry name" value="P-loop containing nucleotide triphosphate hydrolases"/>
    <property type="match status" value="1"/>
</dbReference>
<dbReference type="GO" id="GO:0000287">
    <property type="term" value="F:magnesium ion binding"/>
    <property type="evidence" value="ECO:0007669"/>
    <property type="project" value="UniProtKB-UniRule"/>
</dbReference>
<evidence type="ECO:0000256" key="1">
    <source>
        <dbReference type="ARBA" id="ARBA00022605"/>
    </source>
</evidence>
<gene>
    <name evidence="7" type="primary">aroK</name>
    <name evidence="8" type="ORF">ISN26_03245</name>
</gene>
<dbReference type="GO" id="GO:0005524">
    <property type="term" value="F:ATP binding"/>
    <property type="evidence" value="ECO:0007669"/>
    <property type="project" value="UniProtKB-UniRule"/>
</dbReference>
<evidence type="ECO:0000313" key="8">
    <source>
        <dbReference type="EMBL" id="MBF2735091.1"/>
    </source>
</evidence>
<evidence type="ECO:0000256" key="6">
    <source>
        <dbReference type="ARBA" id="ARBA00023141"/>
    </source>
</evidence>
<keyword evidence="1 7" id="KW-0028">Amino-acid biosynthesis</keyword>
<feature type="binding site" evidence="7">
    <location>
        <begin position="11"/>
        <end position="16"/>
    </location>
    <ligand>
        <name>ATP</name>
        <dbReference type="ChEBI" id="CHEBI:30616"/>
    </ligand>
</feature>
<keyword evidence="6 7" id="KW-0057">Aromatic amino acid biosynthesis</keyword>
<comment type="catalytic activity">
    <reaction evidence="7">
        <text>shikimate + ATP = 3-phosphoshikimate + ADP + H(+)</text>
        <dbReference type="Rhea" id="RHEA:13121"/>
        <dbReference type="ChEBI" id="CHEBI:15378"/>
        <dbReference type="ChEBI" id="CHEBI:30616"/>
        <dbReference type="ChEBI" id="CHEBI:36208"/>
        <dbReference type="ChEBI" id="CHEBI:145989"/>
        <dbReference type="ChEBI" id="CHEBI:456216"/>
        <dbReference type="EC" id="2.7.1.71"/>
    </reaction>
</comment>
<dbReference type="InterPro" id="IPR000623">
    <property type="entry name" value="Shikimate_kinase/TSH1"/>
</dbReference>
<comment type="subunit">
    <text evidence="7">Monomer.</text>
</comment>
<proteinExistence type="inferred from homology"/>
<comment type="similarity">
    <text evidence="7">Belongs to the shikimate kinase family.</text>
</comment>
<dbReference type="InterPro" id="IPR031322">
    <property type="entry name" value="Shikimate/glucono_kinase"/>
</dbReference>
<dbReference type="Pfam" id="PF01202">
    <property type="entry name" value="SKI"/>
    <property type="match status" value="1"/>
</dbReference>
<dbReference type="CDD" id="cd00464">
    <property type="entry name" value="SK"/>
    <property type="match status" value="1"/>
</dbReference>
<evidence type="ECO:0000256" key="3">
    <source>
        <dbReference type="ARBA" id="ARBA00022741"/>
    </source>
</evidence>
<comment type="cofactor">
    <cofactor evidence="7">
        <name>Mg(2+)</name>
        <dbReference type="ChEBI" id="CHEBI:18420"/>
    </cofactor>
    <text evidence="7">Binds 1 Mg(2+) ion per subunit.</text>
</comment>